<dbReference type="InterPro" id="IPR008920">
    <property type="entry name" value="TF_FadR/GntR_C"/>
</dbReference>
<dbReference type="PANTHER" id="PTHR43537">
    <property type="entry name" value="TRANSCRIPTIONAL REGULATOR, GNTR FAMILY"/>
    <property type="match status" value="1"/>
</dbReference>
<name>A0ABP3AYW7_9LIST</name>
<evidence type="ECO:0000313" key="5">
    <source>
        <dbReference type="EMBL" id="EUJ31507.1"/>
    </source>
</evidence>
<dbReference type="Proteomes" id="UP000019249">
    <property type="component" value="Unassembled WGS sequence"/>
</dbReference>
<accession>A0ABP3AYW7</accession>
<dbReference type="Pfam" id="PF07729">
    <property type="entry name" value="FCD"/>
    <property type="match status" value="1"/>
</dbReference>
<dbReference type="PANTHER" id="PTHR43537:SF47">
    <property type="entry name" value="REGULATORY PROTEIN GNTR HTH"/>
    <property type="match status" value="1"/>
</dbReference>
<evidence type="ECO:0000256" key="2">
    <source>
        <dbReference type="ARBA" id="ARBA00023125"/>
    </source>
</evidence>
<dbReference type="EMBL" id="AODF01000017">
    <property type="protein sequence ID" value="EUJ31507.1"/>
    <property type="molecule type" value="Genomic_DNA"/>
</dbReference>
<keyword evidence="1" id="KW-0805">Transcription regulation</keyword>
<dbReference type="PROSITE" id="PS50949">
    <property type="entry name" value="HTH_GNTR"/>
    <property type="match status" value="1"/>
</dbReference>
<evidence type="ECO:0000259" key="4">
    <source>
        <dbReference type="PROSITE" id="PS50949"/>
    </source>
</evidence>
<dbReference type="InterPro" id="IPR036388">
    <property type="entry name" value="WH-like_DNA-bd_sf"/>
</dbReference>
<dbReference type="CDD" id="cd07377">
    <property type="entry name" value="WHTH_GntR"/>
    <property type="match status" value="1"/>
</dbReference>
<sequence>MSAKLERKSLVEQAYDALLEKIKTEVWPVGSKIPSEKILMTELGISRNTLREAVRALSHVGLLDIKQGAGTVVTANDELSAILQRRISESTFRDTFEVRHALETEIAVLACKRRTEADLKNCYELSDRCIEAAKENDIEQFVAYDSALHEAIAKASHNKLLVDLYARLFEEIELSIYSTTKLEKDRSCGHKTLIDAIQNRDARLAKKEVSAYITTYKTRLKIEESYN</sequence>
<dbReference type="SUPFAM" id="SSF48008">
    <property type="entry name" value="GntR ligand-binding domain-like"/>
    <property type="match status" value="1"/>
</dbReference>
<keyword evidence="3" id="KW-0804">Transcription</keyword>
<keyword evidence="2" id="KW-0238">DNA-binding</keyword>
<dbReference type="Gene3D" id="1.20.120.530">
    <property type="entry name" value="GntR ligand-binding domain-like"/>
    <property type="match status" value="1"/>
</dbReference>
<proteinExistence type="predicted"/>
<keyword evidence="6" id="KW-1185">Reference proteome</keyword>
<dbReference type="Gene3D" id="1.10.10.10">
    <property type="entry name" value="Winged helix-like DNA-binding domain superfamily/Winged helix DNA-binding domain"/>
    <property type="match status" value="1"/>
</dbReference>
<gene>
    <name evidence="5" type="ORF">MFLO_08757</name>
</gene>
<dbReference type="InterPro" id="IPR000524">
    <property type="entry name" value="Tscrpt_reg_HTH_GntR"/>
</dbReference>
<protein>
    <submittedName>
        <fullName evidence="5">GntR family transcriptional regulator</fullName>
    </submittedName>
</protein>
<dbReference type="Pfam" id="PF00392">
    <property type="entry name" value="GntR"/>
    <property type="match status" value="1"/>
</dbReference>
<dbReference type="SMART" id="SM00345">
    <property type="entry name" value="HTH_GNTR"/>
    <property type="match status" value="1"/>
</dbReference>
<evidence type="ECO:0000313" key="6">
    <source>
        <dbReference type="Proteomes" id="UP000019249"/>
    </source>
</evidence>
<reference evidence="5 6" key="1">
    <citation type="journal article" date="2014" name="Int. J. Syst. Evol. Microbiol.">
        <title>Listeria floridensis sp. nov., Listeria aquatica sp. nov., Listeria cornellensis sp. nov., Listeria riparia sp. nov. and Listeria grandensis sp. nov., from agricultural and natural environments.</title>
        <authorList>
            <person name="den Bakker H.C."/>
            <person name="Warchocki S."/>
            <person name="Wright E.M."/>
            <person name="Allred A.F."/>
            <person name="Ahlstrom C."/>
            <person name="Manuel C.S."/>
            <person name="Stasiewicz M.J."/>
            <person name="Burrell A."/>
            <person name="Roof S."/>
            <person name="Strawn L."/>
            <person name="Fortes E.D."/>
            <person name="Nightingale K.K."/>
            <person name="Kephart D."/>
            <person name="Wiedmann M."/>
        </authorList>
    </citation>
    <scope>NUCLEOTIDE SEQUENCE [LARGE SCALE GENOMIC DNA]</scope>
    <source>
        <strain evidence="5 6">FSL S10-1187</strain>
    </source>
</reference>
<dbReference type="SUPFAM" id="SSF46785">
    <property type="entry name" value="Winged helix' DNA-binding domain"/>
    <property type="match status" value="1"/>
</dbReference>
<dbReference type="InterPro" id="IPR011711">
    <property type="entry name" value="GntR_C"/>
</dbReference>
<organism evidence="5 6">
    <name type="scientific">Listeria floridensis FSL S10-1187</name>
    <dbReference type="NCBI Taxonomy" id="1265817"/>
    <lineage>
        <taxon>Bacteria</taxon>
        <taxon>Bacillati</taxon>
        <taxon>Bacillota</taxon>
        <taxon>Bacilli</taxon>
        <taxon>Bacillales</taxon>
        <taxon>Listeriaceae</taxon>
        <taxon>Listeria</taxon>
    </lineage>
</organism>
<dbReference type="SMART" id="SM00895">
    <property type="entry name" value="FCD"/>
    <property type="match status" value="1"/>
</dbReference>
<dbReference type="InterPro" id="IPR036390">
    <property type="entry name" value="WH_DNA-bd_sf"/>
</dbReference>
<dbReference type="RefSeq" id="WP_036097372.1">
    <property type="nucleotide sequence ID" value="NZ_AODF01000017.1"/>
</dbReference>
<evidence type="ECO:0000256" key="1">
    <source>
        <dbReference type="ARBA" id="ARBA00023015"/>
    </source>
</evidence>
<dbReference type="PRINTS" id="PR00035">
    <property type="entry name" value="HTHGNTR"/>
</dbReference>
<evidence type="ECO:0000256" key="3">
    <source>
        <dbReference type="ARBA" id="ARBA00023163"/>
    </source>
</evidence>
<feature type="domain" description="HTH gntR-type" evidence="4">
    <location>
        <begin position="8"/>
        <end position="76"/>
    </location>
</feature>
<comment type="caution">
    <text evidence="5">The sequence shown here is derived from an EMBL/GenBank/DDBJ whole genome shotgun (WGS) entry which is preliminary data.</text>
</comment>